<evidence type="ECO:0000313" key="3">
    <source>
        <dbReference type="WBParaSite" id="GPUH_0001388601-mRNA-1"/>
    </source>
</evidence>
<reference evidence="1 2" key="2">
    <citation type="submission" date="2018-11" db="EMBL/GenBank/DDBJ databases">
        <authorList>
            <consortium name="Pathogen Informatics"/>
        </authorList>
    </citation>
    <scope>NUCLEOTIDE SEQUENCE [LARGE SCALE GENOMIC DNA]</scope>
</reference>
<keyword evidence="2" id="KW-1185">Reference proteome</keyword>
<accession>A0A183DYT0</accession>
<organism evidence="3">
    <name type="scientific">Gongylonema pulchrum</name>
    <dbReference type="NCBI Taxonomy" id="637853"/>
    <lineage>
        <taxon>Eukaryota</taxon>
        <taxon>Metazoa</taxon>
        <taxon>Ecdysozoa</taxon>
        <taxon>Nematoda</taxon>
        <taxon>Chromadorea</taxon>
        <taxon>Rhabditida</taxon>
        <taxon>Spirurina</taxon>
        <taxon>Spiruromorpha</taxon>
        <taxon>Spiruroidea</taxon>
        <taxon>Gongylonematidae</taxon>
        <taxon>Gongylonema</taxon>
    </lineage>
</organism>
<gene>
    <name evidence="1" type="ORF">GPUH_LOCUS13870</name>
</gene>
<name>A0A183DYT0_9BILA</name>
<dbReference type="EMBL" id="UYRT01080662">
    <property type="protein sequence ID" value="VDN23150.1"/>
    <property type="molecule type" value="Genomic_DNA"/>
</dbReference>
<dbReference type="AlphaFoldDB" id="A0A183DYT0"/>
<proteinExistence type="predicted"/>
<dbReference type="Proteomes" id="UP000271098">
    <property type="component" value="Unassembled WGS sequence"/>
</dbReference>
<sequence length="69" mass="7278">MSGYSGDANVKAVQVVPMSRLPAWFQFRGCPRGANVEVAAVVLISSLSGFREVGAVLEIMRAIGSPGRN</sequence>
<evidence type="ECO:0000313" key="2">
    <source>
        <dbReference type="Proteomes" id="UP000271098"/>
    </source>
</evidence>
<dbReference type="WBParaSite" id="GPUH_0001388601-mRNA-1">
    <property type="protein sequence ID" value="GPUH_0001388601-mRNA-1"/>
    <property type="gene ID" value="GPUH_0001388601"/>
</dbReference>
<evidence type="ECO:0000313" key="1">
    <source>
        <dbReference type="EMBL" id="VDN23150.1"/>
    </source>
</evidence>
<reference evidence="3" key="1">
    <citation type="submission" date="2016-06" db="UniProtKB">
        <authorList>
            <consortium name="WormBaseParasite"/>
        </authorList>
    </citation>
    <scope>IDENTIFICATION</scope>
</reference>
<protein>
    <submittedName>
        <fullName evidence="3">Transposase</fullName>
    </submittedName>
</protein>